<evidence type="ECO:0000259" key="1">
    <source>
        <dbReference type="Pfam" id="PF00753"/>
    </source>
</evidence>
<dbReference type="GO" id="GO:0016740">
    <property type="term" value="F:transferase activity"/>
    <property type="evidence" value="ECO:0007669"/>
    <property type="project" value="TreeGrafter"/>
</dbReference>
<gene>
    <name evidence="2" type="ORF">S01H1_77096</name>
</gene>
<proteinExistence type="predicted"/>
<dbReference type="InterPro" id="IPR001279">
    <property type="entry name" value="Metallo-B-lactamas"/>
</dbReference>
<dbReference type="InterPro" id="IPR052926">
    <property type="entry name" value="Metallo-beta-lactamase_dom"/>
</dbReference>
<dbReference type="PANTHER" id="PTHR13754">
    <property type="entry name" value="METALLO-BETA-LACTAMASE SUPERFAMILY PROTEIN"/>
    <property type="match status" value="1"/>
</dbReference>
<evidence type="ECO:0000313" key="2">
    <source>
        <dbReference type="EMBL" id="GAG48813.1"/>
    </source>
</evidence>
<dbReference type="CDD" id="cd07713">
    <property type="entry name" value="DHPS-like_MBL-fold"/>
    <property type="match status" value="1"/>
</dbReference>
<sequence>MKKIICVVDNAVRRTSQFWGEHGLSFWIDSGEKVVLFDSGQSGSVLIHNLDELGLQSQDVVALALSHAHYDHSGGLESIFADNPGLPLYANPDLLRPRFSLQDGDYVDIGMTFNRRQLTQLTDLHLSAEPLEVIPGLWTSGEIYKRNEQEGRSP</sequence>
<dbReference type="PANTHER" id="PTHR13754:SF18">
    <property type="entry name" value="7,8-DIHYDROPTERIN-6-METHYL-4-(BETA-D-RIBOFURANOSYL)-AMINOBENZENE-5'-PHOSPHATE SYNTHASE"/>
    <property type="match status" value="1"/>
</dbReference>
<comment type="caution">
    <text evidence="2">The sequence shown here is derived from an EMBL/GenBank/DDBJ whole genome shotgun (WGS) entry which is preliminary data.</text>
</comment>
<reference evidence="2" key="1">
    <citation type="journal article" date="2014" name="Front. Microbiol.">
        <title>High frequency of phylogenetically diverse reductive dehalogenase-homologous genes in deep subseafloor sedimentary metagenomes.</title>
        <authorList>
            <person name="Kawai M."/>
            <person name="Futagami T."/>
            <person name="Toyoda A."/>
            <person name="Takaki Y."/>
            <person name="Nishi S."/>
            <person name="Hori S."/>
            <person name="Arai W."/>
            <person name="Tsubouchi T."/>
            <person name="Morono Y."/>
            <person name="Uchiyama I."/>
            <person name="Ito T."/>
            <person name="Fujiyama A."/>
            <person name="Inagaki F."/>
            <person name="Takami H."/>
        </authorList>
    </citation>
    <scope>NUCLEOTIDE SEQUENCE</scope>
    <source>
        <strain evidence="2">Expedition CK06-06</strain>
    </source>
</reference>
<feature type="non-terminal residue" evidence="2">
    <location>
        <position position="154"/>
    </location>
</feature>
<dbReference type="AlphaFoldDB" id="X0YJR0"/>
<dbReference type="SUPFAM" id="SSF56281">
    <property type="entry name" value="Metallo-hydrolase/oxidoreductase"/>
    <property type="match status" value="1"/>
</dbReference>
<dbReference type="InterPro" id="IPR041712">
    <property type="entry name" value="DHPS-like_MBL-fold"/>
</dbReference>
<accession>X0YJR0</accession>
<dbReference type="EMBL" id="BARS01051797">
    <property type="protein sequence ID" value="GAG48813.1"/>
    <property type="molecule type" value="Genomic_DNA"/>
</dbReference>
<dbReference type="Gene3D" id="3.60.15.10">
    <property type="entry name" value="Ribonuclease Z/Hydroxyacylglutathione hydrolase-like"/>
    <property type="match status" value="1"/>
</dbReference>
<dbReference type="InterPro" id="IPR036866">
    <property type="entry name" value="RibonucZ/Hydroxyglut_hydro"/>
</dbReference>
<feature type="domain" description="Metallo-beta-lactamase" evidence="1">
    <location>
        <begin position="22"/>
        <end position="79"/>
    </location>
</feature>
<name>X0YJR0_9ZZZZ</name>
<organism evidence="2">
    <name type="scientific">marine sediment metagenome</name>
    <dbReference type="NCBI Taxonomy" id="412755"/>
    <lineage>
        <taxon>unclassified sequences</taxon>
        <taxon>metagenomes</taxon>
        <taxon>ecological metagenomes</taxon>
    </lineage>
</organism>
<dbReference type="Pfam" id="PF00753">
    <property type="entry name" value="Lactamase_B"/>
    <property type="match status" value="1"/>
</dbReference>
<protein>
    <recommendedName>
        <fullName evidence="1">Metallo-beta-lactamase domain-containing protein</fullName>
    </recommendedName>
</protein>